<dbReference type="Proteomes" id="UP001243330">
    <property type="component" value="Unassembled WGS sequence"/>
</dbReference>
<proteinExistence type="predicted"/>
<evidence type="ECO:0008006" key="4">
    <source>
        <dbReference type="Google" id="ProtNLM"/>
    </source>
</evidence>
<sequence length="100" mass="11318">MSAAMPLAFCMFSWLDLASIVARKEEMGRCYERRKGFILFPARGICVRDCSQRESGSRPIDMRMCLDLRGGMDGWLVYRISPPVAFSILISLFVSACVAW</sequence>
<gene>
    <name evidence="2" type="ORF">CCHR01_07846</name>
</gene>
<evidence type="ECO:0000313" key="2">
    <source>
        <dbReference type="EMBL" id="KAK1849558.1"/>
    </source>
</evidence>
<evidence type="ECO:0000256" key="1">
    <source>
        <dbReference type="SAM" id="SignalP"/>
    </source>
</evidence>
<dbReference type="AlphaFoldDB" id="A0AAD9EIG2"/>
<protein>
    <recommendedName>
        <fullName evidence="4">Secreted protein</fullName>
    </recommendedName>
</protein>
<keyword evidence="1" id="KW-0732">Signal</keyword>
<feature type="signal peptide" evidence="1">
    <location>
        <begin position="1"/>
        <end position="22"/>
    </location>
</feature>
<organism evidence="2 3">
    <name type="scientific">Colletotrichum chrysophilum</name>
    <dbReference type="NCBI Taxonomy" id="1836956"/>
    <lineage>
        <taxon>Eukaryota</taxon>
        <taxon>Fungi</taxon>
        <taxon>Dikarya</taxon>
        <taxon>Ascomycota</taxon>
        <taxon>Pezizomycotina</taxon>
        <taxon>Sordariomycetes</taxon>
        <taxon>Hypocreomycetidae</taxon>
        <taxon>Glomerellales</taxon>
        <taxon>Glomerellaceae</taxon>
        <taxon>Colletotrichum</taxon>
        <taxon>Colletotrichum gloeosporioides species complex</taxon>
    </lineage>
</organism>
<reference evidence="2" key="1">
    <citation type="submission" date="2023-01" db="EMBL/GenBank/DDBJ databases">
        <title>Colletotrichum chrysophilum M932 genome sequence.</title>
        <authorList>
            <person name="Baroncelli R."/>
        </authorList>
    </citation>
    <scope>NUCLEOTIDE SEQUENCE</scope>
    <source>
        <strain evidence="2">M932</strain>
    </source>
</reference>
<name>A0AAD9EIG2_9PEZI</name>
<feature type="chain" id="PRO_5042195224" description="Secreted protein" evidence="1">
    <location>
        <begin position="23"/>
        <end position="100"/>
    </location>
</feature>
<dbReference type="EMBL" id="JAQOWY010000141">
    <property type="protein sequence ID" value="KAK1849558.1"/>
    <property type="molecule type" value="Genomic_DNA"/>
</dbReference>
<keyword evidence="3" id="KW-1185">Reference proteome</keyword>
<comment type="caution">
    <text evidence="2">The sequence shown here is derived from an EMBL/GenBank/DDBJ whole genome shotgun (WGS) entry which is preliminary data.</text>
</comment>
<evidence type="ECO:0000313" key="3">
    <source>
        <dbReference type="Proteomes" id="UP001243330"/>
    </source>
</evidence>
<accession>A0AAD9EIG2</accession>